<comment type="subcellular location">
    <subcellularLocation>
        <location evidence="1">Cell membrane</location>
        <topology evidence="1">Multi-pass membrane protein</topology>
    </subcellularLocation>
</comment>
<dbReference type="Pfam" id="PF00005">
    <property type="entry name" value="ABC_tran"/>
    <property type="match status" value="1"/>
</dbReference>
<dbReference type="InterPro" id="IPR027417">
    <property type="entry name" value="P-loop_NTPase"/>
</dbReference>
<evidence type="ECO:0000256" key="3">
    <source>
        <dbReference type="ARBA" id="ARBA00022741"/>
    </source>
</evidence>
<evidence type="ECO:0000256" key="6">
    <source>
        <dbReference type="ARBA" id="ARBA00023136"/>
    </source>
</evidence>
<dbReference type="InterPro" id="IPR017871">
    <property type="entry name" value="ABC_transporter-like_CS"/>
</dbReference>
<dbReference type="InterPro" id="IPR003439">
    <property type="entry name" value="ABC_transporter-like_ATP-bd"/>
</dbReference>
<dbReference type="Proteomes" id="UP000620075">
    <property type="component" value="Unassembled WGS sequence"/>
</dbReference>
<evidence type="ECO:0000256" key="4">
    <source>
        <dbReference type="ARBA" id="ARBA00022840"/>
    </source>
</evidence>
<feature type="transmembrane region" description="Helical" evidence="7">
    <location>
        <begin position="58"/>
        <end position="76"/>
    </location>
</feature>
<feature type="transmembrane region" description="Helical" evidence="7">
    <location>
        <begin position="161"/>
        <end position="178"/>
    </location>
</feature>
<comment type="caution">
    <text evidence="9">The sequence shown here is derived from an EMBL/GenBank/DDBJ whole genome shotgun (WGS) entry which is preliminary data.</text>
</comment>
<dbReference type="PROSITE" id="PS00211">
    <property type="entry name" value="ABC_TRANSPORTER_1"/>
    <property type="match status" value="1"/>
</dbReference>
<sequence length="589" mass="64084">MPGVVPSLRRALHLGYNAEPGLFRAALLLSATVWLPTALTGLWLKLVVDGVVQHRQELVGLGAAALGVSVAGSWLLNRINSRVGSQLRLRSTVAIEAEVSRLQTQIVGIEHHERAEFLDRLQLLKEHIFLLDHLYGTFMGFVGLVLMLLTTVGLLASIHPALVLLALFAVPAATSGSWRAGAERRAEDLAAPANRLVRHLFDITTSAASGKELRVTRNGGELVRRRRVAWANGYAALSRARWTSAFIYSAAWAFFGVAYGVALALVALVLHRSAGSVVLALVAGGSLARYLGMGLSEAQFLRWTLDAAGRLTWLEEYARRHTERADQRAPQRIERGMRFENVSFTYPGTDKAVLEGVSFMVPAGAVVALVGENGAGKSTLVKLMCRFYEPTSGRLFIDDLDLTRIPAAEWRARIGGAFQDFMRFEFRAQRNVGLGDQPREDDLVAVGAAVARGGAEAVVEKLPGGLETQLGSSWPGGTDLSYGQWQKLALARGFMREDPLLLILDEPTSALDAETEHALFERFAAQSKAGSAHGRVTVLVSHRFSTVRMADLIVVVDDGRLSDVGSHDQLMTRGGLYAELYGIQARAYR</sequence>
<dbReference type="GO" id="GO:0005524">
    <property type="term" value="F:ATP binding"/>
    <property type="evidence" value="ECO:0007669"/>
    <property type="project" value="UniProtKB-KW"/>
</dbReference>
<evidence type="ECO:0000313" key="9">
    <source>
        <dbReference type="EMBL" id="MBJ7602238.1"/>
    </source>
</evidence>
<dbReference type="PROSITE" id="PS50893">
    <property type="entry name" value="ABC_TRANSPORTER_2"/>
    <property type="match status" value="1"/>
</dbReference>
<evidence type="ECO:0000259" key="8">
    <source>
        <dbReference type="PROSITE" id="PS50893"/>
    </source>
</evidence>
<dbReference type="PANTHER" id="PTHR24221">
    <property type="entry name" value="ATP-BINDING CASSETTE SUB-FAMILY B"/>
    <property type="match status" value="1"/>
</dbReference>
<dbReference type="GO" id="GO:0016887">
    <property type="term" value="F:ATP hydrolysis activity"/>
    <property type="evidence" value="ECO:0007669"/>
    <property type="project" value="InterPro"/>
</dbReference>
<dbReference type="PANTHER" id="PTHR24221:SF654">
    <property type="entry name" value="ATP-BINDING CASSETTE SUB-FAMILY B MEMBER 6"/>
    <property type="match status" value="1"/>
</dbReference>
<evidence type="ECO:0000256" key="1">
    <source>
        <dbReference type="ARBA" id="ARBA00004651"/>
    </source>
</evidence>
<feature type="transmembrane region" description="Helical" evidence="7">
    <location>
        <begin position="134"/>
        <end position="155"/>
    </location>
</feature>
<feature type="transmembrane region" description="Helical" evidence="7">
    <location>
        <begin position="21"/>
        <end position="46"/>
    </location>
</feature>
<keyword evidence="2 7" id="KW-0812">Transmembrane</keyword>
<name>A0A934NCM8_9BACT</name>
<organism evidence="9 10">
    <name type="scientific">Candidatus Dormiibacter inghamiae</name>
    <dbReference type="NCBI Taxonomy" id="3127013"/>
    <lineage>
        <taxon>Bacteria</taxon>
        <taxon>Bacillati</taxon>
        <taxon>Candidatus Dormiibacterota</taxon>
        <taxon>Candidatus Dormibacteria</taxon>
        <taxon>Candidatus Dormibacterales</taxon>
        <taxon>Candidatus Dormibacteraceae</taxon>
        <taxon>Candidatus Dormiibacter</taxon>
    </lineage>
</organism>
<feature type="domain" description="ABC transporter" evidence="8">
    <location>
        <begin position="337"/>
        <end position="583"/>
    </location>
</feature>
<dbReference type="GO" id="GO:0005886">
    <property type="term" value="C:plasma membrane"/>
    <property type="evidence" value="ECO:0007669"/>
    <property type="project" value="UniProtKB-SubCell"/>
</dbReference>
<dbReference type="EMBL" id="JAEKNQ010000018">
    <property type="protein sequence ID" value="MBJ7602238.1"/>
    <property type="molecule type" value="Genomic_DNA"/>
</dbReference>
<evidence type="ECO:0000256" key="2">
    <source>
        <dbReference type="ARBA" id="ARBA00022692"/>
    </source>
</evidence>
<dbReference type="GO" id="GO:0034040">
    <property type="term" value="F:ATPase-coupled lipid transmembrane transporter activity"/>
    <property type="evidence" value="ECO:0007669"/>
    <property type="project" value="TreeGrafter"/>
</dbReference>
<dbReference type="Gene3D" id="3.40.50.300">
    <property type="entry name" value="P-loop containing nucleotide triphosphate hydrolases"/>
    <property type="match status" value="1"/>
</dbReference>
<dbReference type="SUPFAM" id="SSF90123">
    <property type="entry name" value="ABC transporter transmembrane region"/>
    <property type="match status" value="1"/>
</dbReference>
<reference evidence="9 10" key="1">
    <citation type="submission" date="2020-10" db="EMBL/GenBank/DDBJ databases">
        <title>Ca. Dormibacterota MAGs.</title>
        <authorList>
            <person name="Montgomery K."/>
        </authorList>
    </citation>
    <scope>NUCLEOTIDE SEQUENCE [LARGE SCALE GENOMIC DNA]</scope>
    <source>
        <strain evidence="9">SC8811_S16_3</strain>
    </source>
</reference>
<evidence type="ECO:0000256" key="5">
    <source>
        <dbReference type="ARBA" id="ARBA00022989"/>
    </source>
</evidence>
<evidence type="ECO:0000313" key="10">
    <source>
        <dbReference type="Proteomes" id="UP000620075"/>
    </source>
</evidence>
<dbReference type="Gene3D" id="1.20.1560.10">
    <property type="entry name" value="ABC transporter type 1, transmembrane domain"/>
    <property type="match status" value="1"/>
</dbReference>
<feature type="transmembrane region" description="Helical" evidence="7">
    <location>
        <begin position="245"/>
        <end position="268"/>
    </location>
</feature>
<dbReference type="SUPFAM" id="SSF52540">
    <property type="entry name" value="P-loop containing nucleoside triphosphate hydrolases"/>
    <property type="match status" value="1"/>
</dbReference>
<keyword evidence="6 7" id="KW-0472">Membrane</keyword>
<dbReference type="InterPro" id="IPR039421">
    <property type="entry name" value="Type_1_exporter"/>
</dbReference>
<proteinExistence type="predicted"/>
<keyword evidence="5 7" id="KW-1133">Transmembrane helix</keyword>
<dbReference type="AlphaFoldDB" id="A0A934NCM8"/>
<dbReference type="InterPro" id="IPR036640">
    <property type="entry name" value="ABC1_TM_sf"/>
</dbReference>
<protein>
    <submittedName>
        <fullName evidence="9">ABC transporter ATP-binding protein</fullName>
    </submittedName>
</protein>
<keyword evidence="4 9" id="KW-0067">ATP-binding</keyword>
<dbReference type="SMART" id="SM00382">
    <property type="entry name" value="AAA"/>
    <property type="match status" value="1"/>
</dbReference>
<accession>A0A934NCM8</accession>
<keyword evidence="3" id="KW-0547">Nucleotide-binding</keyword>
<dbReference type="InterPro" id="IPR003593">
    <property type="entry name" value="AAA+_ATPase"/>
</dbReference>
<evidence type="ECO:0000256" key="7">
    <source>
        <dbReference type="SAM" id="Phobius"/>
    </source>
</evidence>
<gene>
    <name evidence="9" type="ORF">JF888_03445</name>
</gene>